<proteinExistence type="predicted"/>
<comment type="caution">
    <text evidence="3">The sequence shown here is derived from an EMBL/GenBank/DDBJ whole genome shotgun (WGS) entry which is preliminary data.</text>
</comment>
<dbReference type="AlphaFoldDB" id="A0A2N5EB43"/>
<dbReference type="Proteomes" id="UP000234503">
    <property type="component" value="Unassembled WGS sequence"/>
</dbReference>
<gene>
    <name evidence="3" type="ORF">CYR32_03890</name>
</gene>
<keyword evidence="4" id="KW-1185">Reference proteome</keyword>
<dbReference type="RefSeq" id="WP_101822763.1">
    <property type="nucleotide sequence ID" value="NZ_PJZH01000002.1"/>
</dbReference>
<feature type="region of interest" description="Disordered" evidence="1">
    <location>
        <begin position="22"/>
        <end position="65"/>
    </location>
</feature>
<name>A0A2N5EB43_9GAMM</name>
<organism evidence="3 4">
    <name type="scientific">Chimaeribacter coloradensis</name>
    <dbReference type="NCBI Taxonomy" id="2060068"/>
    <lineage>
        <taxon>Bacteria</taxon>
        <taxon>Pseudomonadati</taxon>
        <taxon>Pseudomonadota</taxon>
        <taxon>Gammaproteobacteria</taxon>
        <taxon>Enterobacterales</taxon>
        <taxon>Yersiniaceae</taxon>
        <taxon>Chimaeribacter</taxon>
    </lineage>
</organism>
<dbReference type="EMBL" id="PJZH01000002">
    <property type="protein sequence ID" value="PLR39371.1"/>
    <property type="molecule type" value="Genomic_DNA"/>
</dbReference>
<feature type="chain" id="PRO_5014736597" evidence="2">
    <location>
        <begin position="26"/>
        <end position="112"/>
    </location>
</feature>
<evidence type="ECO:0000313" key="3">
    <source>
        <dbReference type="EMBL" id="PLR39371.1"/>
    </source>
</evidence>
<dbReference type="OrthoDB" id="6504930at2"/>
<reference evidence="3 4" key="1">
    <citation type="submission" date="2017-12" db="EMBL/GenBank/DDBJ databases">
        <title>Characterization of six clinical isolates of Enterochimera gen. nov., a novel genus of the Yersiniaciae family and the three species Enterochimera arupensis sp. nov., Enterochimera coloradensis sp. nov, and Enterochimera californica sp. nov.</title>
        <authorList>
            <person name="Rossi A."/>
            <person name="Fisher M."/>
        </authorList>
    </citation>
    <scope>NUCLEOTIDE SEQUENCE [LARGE SCALE GENOMIC DNA]</scope>
    <source>
        <strain evidence="4">2016-Iso4</strain>
    </source>
</reference>
<accession>A0A2N5EB43</accession>
<evidence type="ECO:0000313" key="4">
    <source>
        <dbReference type="Proteomes" id="UP000234503"/>
    </source>
</evidence>
<sequence>MKKICLTAAGLLALALSASSLSAQAAPTENAHDAPPSVMEGKGPRGGFPGSLPPGAMPPPMIPLYQASMQTDNPAEGLNKLLSAMPQKSGGHYEVRVAVVELPPAPAPAAAH</sequence>
<feature type="signal peptide" evidence="2">
    <location>
        <begin position="1"/>
        <end position="25"/>
    </location>
</feature>
<evidence type="ECO:0000256" key="1">
    <source>
        <dbReference type="SAM" id="MobiDB-lite"/>
    </source>
</evidence>
<keyword evidence="2" id="KW-0732">Signal</keyword>
<evidence type="ECO:0000256" key="2">
    <source>
        <dbReference type="SAM" id="SignalP"/>
    </source>
</evidence>
<protein>
    <submittedName>
        <fullName evidence="3">Uncharacterized protein</fullName>
    </submittedName>
</protein>
<feature type="compositionally biased region" description="Pro residues" evidence="1">
    <location>
        <begin position="51"/>
        <end position="62"/>
    </location>
</feature>